<feature type="region of interest" description="Disordered" evidence="8">
    <location>
        <begin position="317"/>
        <end position="338"/>
    </location>
</feature>
<evidence type="ECO:0000313" key="11">
    <source>
        <dbReference type="Ensembl" id="ENSPNAP00000026941.1"/>
    </source>
</evidence>
<feature type="transmembrane region" description="Helical" evidence="9">
    <location>
        <begin position="12"/>
        <end position="31"/>
    </location>
</feature>
<dbReference type="GO" id="GO:0002376">
    <property type="term" value="P:immune system process"/>
    <property type="evidence" value="ECO:0007669"/>
    <property type="project" value="UniProtKB-KW"/>
</dbReference>
<dbReference type="InterPro" id="IPR052051">
    <property type="entry name" value="TCR_complex_component"/>
</dbReference>
<dbReference type="CDD" id="cd00099">
    <property type="entry name" value="IgV"/>
    <property type="match status" value="2"/>
</dbReference>
<evidence type="ECO:0000256" key="3">
    <source>
        <dbReference type="ARBA" id="ARBA00022729"/>
    </source>
</evidence>
<accession>A0A3B4DV37</accession>
<keyword evidence="3" id="KW-0732">Signal</keyword>
<dbReference type="InterPro" id="IPR013106">
    <property type="entry name" value="Ig_V-set"/>
</dbReference>
<keyword evidence="6" id="KW-1015">Disulfide bond</keyword>
<keyword evidence="9" id="KW-1133">Transmembrane helix</keyword>
<dbReference type="GeneTree" id="ENSGT01030000234530"/>
<feature type="transmembrane region" description="Helical" evidence="9">
    <location>
        <begin position="263"/>
        <end position="289"/>
    </location>
</feature>
<protein>
    <recommendedName>
        <fullName evidence="10">Ig-like domain-containing protein</fullName>
    </recommendedName>
</protein>
<evidence type="ECO:0000256" key="4">
    <source>
        <dbReference type="ARBA" id="ARBA00022859"/>
    </source>
</evidence>
<dbReference type="SMART" id="SM00409">
    <property type="entry name" value="IG"/>
    <property type="match status" value="2"/>
</dbReference>
<dbReference type="Gene3D" id="2.60.40.10">
    <property type="entry name" value="Immunoglobulins"/>
    <property type="match status" value="2"/>
</dbReference>
<keyword evidence="7" id="KW-0325">Glycoprotein</keyword>
<name>A0A3B4DV37_PYGNA</name>
<dbReference type="Pfam" id="PF07686">
    <property type="entry name" value="V-set"/>
    <property type="match status" value="2"/>
</dbReference>
<dbReference type="InterPro" id="IPR036179">
    <property type="entry name" value="Ig-like_dom_sf"/>
</dbReference>
<keyword evidence="5 9" id="KW-0472">Membrane</keyword>
<dbReference type="PANTHER" id="PTHR19433:SF133">
    <property type="entry name" value="IMMUNE-TYPE RECEPTOR 5 PRECURSOR-RELATED"/>
    <property type="match status" value="1"/>
</dbReference>
<dbReference type="PANTHER" id="PTHR19433">
    <property type="entry name" value="T-CELL RECEPTOR ALPHA CHAIN V REGION-RELATED"/>
    <property type="match status" value="1"/>
</dbReference>
<dbReference type="GO" id="GO:0009617">
    <property type="term" value="P:response to bacterium"/>
    <property type="evidence" value="ECO:0007669"/>
    <property type="project" value="TreeGrafter"/>
</dbReference>
<reference evidence="11" key="3">
    <citation type="submission" date="2025-09" db="UniProtKB">
        <authorList>
            <consortium name="Ensembl"/>
        </authorList>
    </citation>
    <scope>IDENTIFICATION</scope>
</reference>
<dbReference type="PROSITE" id="PS50835">
    <property type="entry name" value="IG_LIKE"/>
    <property type="match status" value="2"/>
</dbReference>
<dbReference type="Ensembl" id="ENSPNAT00000003838.2">
    <property type="protein sequence ID" value="ENSPNAP00000026941.1"/>
    <property type="gene ID" value="ENSPNAG00000012324.2"/>
</dbReference>
<evidence type="ECO:0000256" key="7">
    <source>
        <dbReference type="ARBA" id="ARBA00023180"/>
    </source>
</evidence>
<feature type="domain" description="Ig-like" evidence="10">
    <location>
        <begin position="163"/>
        <end position="242"/>
    </location>
</feature>
<reference evidence="11 12" key="1">
    <citation type="submission" date="2020-10" db="EMBL/GenBank/DDBJ databases">
        <title>Pygocentrus nattereri (red-bellied piranha) genome, fPygNat1, primary haplotype.</title>
        <authorList>
            <person name="Myers G."/>
            <person name="Meyer A."/>
            <person name="Karagic N."/>
            <person name="Pippel M."/>
            <person name="Winkler S."/>
            <person name="Tracey A."/>
            <person name="Wood J."/>
            <person name="Formenti G."/>
            <person name="Howe K."/>
            <person name="Fedrigo O."/>
            <person name="Jarvis E.D."/>
        </authorList>
    </citation>
    <scope>NUCLEOTIDE SEQUENCE [LARGE SCALE GENOMIC DNA]</scope>
</reference>
<evidence type="ECO:0000256" key="2">
    <source>
        <dbReference type="ARBA" id="ARBA00022475"/>
    </source>
</evidence>
<evidence type="ECO:0000256" key="9">
    <source>
        <dbReference type="SAM" id="Phobius"/>
    </source>
</evidence>
<evidence type="ECO:0000256" key="5">
    <source>
        <dbReference type="ARBA" id="ARBA00023136"/>
    </source>
</evidence>
<evidence type="ECO:0000256" key="8">
    <source>
        <dbReference type="SAM" id="MobiDB-lite"/>
    </source>
</evidence>
<dbReference type="InterPro" id="IPR013783">
    <property type="entry name" value="Ig-like_fold"/>
</dbReference>
<proteinExistence type="predicted"/>
<keyword evidence="2" id="KW-1003">Cell membrane</keyword>
<keyword evidence="9" id="KW-0812">Transmembrane</keyword>
<evidence type="ECO:0000256" key="6">
    <source>
        <dbReference type="ARBA" id="ARBA00023157"/>
    </source>
</evidence>
<keyword evidence="4" id="KW-0391">Immunity</keyword>
<feature type="compositionally biased region" description="Polar residues" evidence="8">
    <location>
        <begin position="320"/>
        <end position="329"/>
    </location>
</feature>
<reference evidence="11" key="2">
    <citation type="submission" date="2025-08" db="UniProtKB">
        <authorList>
            <consortium name="Ensembl"/>
        </authorList>
    </citation>
    <scope>IDENTIFICATION</scope>
</reference>
<dbReference type="GO" id="GO:0005886">
    <property type="term" value="C:plasma membrane"/>
    <property type="evidence" value="ECO:0007669"/>
    <property type="project" value="UniProtKB-SubCell"/>
</dbReference>
<dbReference type="OMA" id="TSFNWFK"/>
<evidence type="ECO:0000313" key="12">
    <source>
        <dbReference type="Proteomes" id="UP001501920"/>
    </source>
</evidence>
<sequence>MADPVPLRLLKISRYIFVFYLLLQMCATYSVHAVNQDQLKIAEAGDSIHLSCFSSRDTKTTIVWIKQNSGEKPVVIATSYQHQPGIFQNGFDQSGRFETQTAAESFNLTISNLEPSDTATYYCTVIFFYDITFGEGTFLVVKDASLTKHRVHQHPVLEAFHPGDSVTLQCSVLTESCSGDHSVYWLRHGSGESHPGIICTHGNRSDECKKSSETDSPTQSCVYKLPKRNLSLSDAGTYYCAVAACGQIIIGNGTQLDVNDSTFWIPTVVALAASNMICLCVTVILGGLLCKYQQKSAVDDSQLNQAQVEERDTMNYASLGLSQRPPTTRRTGEKMNQDQSLYARVKIHEQE</sequence>
<dbReference type="InterPro" id="IPR007110">
    <property type="entry name" value="Ig-like_dom"/>
</dbReference>
<keyword evidence="12" id="KW-1185">Reference proteome</keyword>
<dbReference type="InterPro" id="IPR003599">
    <property type="entry name" value="Ig_sub"/>
</dbReference>
<evidence type="ECO:0000259" key="10">
    <source>
        <dbReference type="PROSITE" id="PS50835"/>
    </source>
</evidence>
<comment type="subcellular location">
    <subcellularLocation>
        <location evidence="1">Cell membrane</location>
    </subcellularLocation>
</comment>
<dbReference type="SUPFAM" id="SSF48726">
    <property type="entry name" value="Immunoglobulin"/>
    <property type="match status" value="2"/>
</dbReference>
<dbReference type="AlphaFoldDB" id="A0A3B4DV37"/>
<evidence type="ECO:0000256" key="1">
    <source>
        <dbReference type="ARBA" id="ARBA00004236"/>
    </source>
</evidence>
<feature type="domain" description="Ig-like" evidence="10">
    <location>
        <begin position="45"/>
        <end position="125"/>
    </location>
</feature>
<dbReference type="SMART" id="SM00406">
    <property type="entry name" value="IGv"/>
    <property type="match status" value="2"/>
</dbReference>
<organism evidence="11 12">
    <name type="scientific">Pygocentrus nattereri</name>
    <name type="common">Red-bellied piranha</name>
    <dbReference type="NCBI Taxonomy" id="42514"/>
    <lineage>
        <taxon>Eukaryota</taxon>
        <taxon>Metazoa</taxon>
        <taxon>Chordata</taxon>
        <taxon>Craniata</taxon>
        <taxon>Vertebrata</taxon>
        <taxon>Euteleostomi</taxon>
        <taxon>Actinopterygii</taxon>
        <taxon>Neopterygii</taxon>
        <taxon>Teleostei</taxon>
        <taxon>Ostariophysi</taxon>
        <taxon>Characiformes</taxon>
        <taxon>Characoidei</taxon>
        <taxon>Pygocentrus</taxon>
    </lineage>
</organism>
<dbReference type="Proteomes" id="UP001501920">
    <property type="component" value="Chromosome 2"/>
</dbReference>